<dbReference type="CDD" id="cd22784">
    <property type="entry name" value="DPBB_MltA_YuiC-like"/>
    <property type="match status" value="1"/>
</dbReference>
<dbReference type="Proteomes" id="UP000231379">
    <property type="component" value="Unassembled WGS sequence"/>
</dbReference>
<dbReference type="AlphaFoldDB" id="A0A2H0U6V8"/>
<reference evidence="2" key="1">
    <citation type="submission" date="2017-09" db="EMBL/GenBank/DDBJ databases">
        <title>Depth-based differentiation of microbial function through sediment-hosted aquifers and enrichment of novel symbionts in the deep terrestrial subsurface.</title>
        <authorList>
            <person name="Probst A.J."/>
            <person name="Ladd B."/>
            <person name="Jarett J.K."/>
            <person name="Geller-Mcgrath D.E."/>
            <person name="Sieber C.M.K."/>
            <person name="Emerson J.B."/>
            <person name="Anantharaman K."/>
            <person name="Thomas B.C."/>
            <person name="Malmstrom R."/>
            <person name="Stieglmeier M."/>
            <person name="Klingl A."/>
            <person name="Woyke T."/>
            <person name="Ryan C.M."/>
            <person name="Banfield J.F."/>
        </authorList>
    </citation>
    <scope>NUCLEOTIDE SEQUENCE [LARGE SCALE GENOMIC DNA]</scope>
</reference>
<gene>
    <name evidence="1" type="ORF">COU20_03965</name>
</gene>
<organism evidence="1 2">
    <name type="scientific">Candidatus Kaiserbacteria bacterium CG10_big_fil_rev_8_21_14_0_10_59_10</name>
    <dbReference type="NCBI Taxonomy" id="1974612"/>
    <lineage>
        <taxon>Bacteria</taxon>
        <taxon>Candidatus Kaiseribacteriota</taxon>
    </lineage>
</organism>
<sequence>MGFFLLSGISSPKVQHIAPGAEVAPQREALQTHTVLLTGYNAVPEQTNDDPFTTASGAYSNPEIVIARSRDMADELPYGTVVEIAAREGTPSGSCGIEVVEHLIGLRVVADTMHPRKKNQMDIMFPVDTKVSIRGKEVNPAVALGICRDVEVRVVGKVDIRGIPRTQTELAAALNRASLAARN</sequence>
<evidence type="ECO:0000313" key="1">
    <source>
        <dbReference type="EMBL" id="PIR82148.1"/>
    </source>
</evidence>
<accession>A0A2H0U6V8</accession>
<proteinExistence type="predicted"/>
<protein>
    <submittedName>
        <fullName evidence="1">Uncharacterized protein</fullName>
    </submittedName>
</protein>
<evidence type="ECO:0000313" key="2">
    <source>
        <dbReference type="Proteomes" id="UP000231379"/>
    </source>
</evidence>
<name>A0A2H0U6V8_9BACT</name>
<dbReference type="EMBL" id="PFBM01000022">
    <property type="protein sequence ID" value="PIR82148.1"/>
    <property type="molecule type" value="Genomic_DNA"/>
</dbReference>
<comment type="caution">
    <text evidence="1">The sequence shown here is derived from an EMBL/GenBank/DDBJ whole genome shotgun (WGS) entry which is preliminary data.</text>
</comment>